<dbReference type="EMBL" id="LS974619">
    <property type="protein sequence ID" value="CAG7885845.1"/>
    <property type="molecule type" value="Genomic_DNA"/>
</dbReference>
<feature type="region of interest" description="Disordered" evidence="1">
    <location>
        <begin position="1"/>
        <end position="26"/>
    </location>
</feature>
<reference evidence="2 3" key="1">
    <citation type="submission" date="2021-07" db="EMBL/GenBank/DDBJ databases">
        <authorList>
            <consortium name="Genoscope - CEA"/>
            <person name="William W."/>
        </authorList>
    </citation>
    <scope>NUCLEOTIDE SEQUENCE [LARGE SCALE GENOMIC DNA]</scope>
</reference>
<evidence type="ECO:0000313" key="2">
    <source>
        <dbReference type="EMBL" id="CAG7885845.1"/>
    </source>
</evidence>
<evidence type="ECO:0000313" key="3">
    <source>
        <dbReference type="Proteomes" id="UP000694005"/>
    </source>
</evidence>
<gene>
    <name evidence="2" type="ORF">BRAPAZ1V2_A03P71880.2</name>
</gene>
<feature type="non-terminal residue" evidence="2">
    <location>
        <position position="57"/>
    </location>
</feature>
<name>A0A8D9GS45_BRACM</name>
<accession>A0A8D9GS45</accession>
<evidence type="ECO:0000256" key="1">
    <source>
        <dbReference type="SAM" id="MobiDB-lite"/>
    </source>
</evidence>
<dbReference type="AlphaFoldDB" id="A0A8D9GS45"/>
<protein>
    <submittedName>
        <fullName evidence="2">Uncharacterized protein</fullName>
    </submittedName>
</protein>
<dbReference type="Gramene" id="A03p71880.2_BraZ1">
    <property type="protein sequence ID" value="A03p71880.2_BraZ1.CDS.1"/>
    <property type="gene ID" value="A03g71880.2_BraZ1"/>
</dbReference>
<sequence length="57" mass="6573">MGHKELKPIASNRARKRRLRGPGDCGAVTKITRSTYYKGRRTDIKKDTFKTLERATH</sequence>
<organism evidence="2 3">
    <name type="scientific">Brassica campestris</name>
    <name type="common">Field mustard</name>
    <dbReference type="NCBI Taxonomy" id="3711"/>
    <lineage>
        <taxon>Eukaryota</taxon>
        <taxon>Viridiplantae</taxon>
        <taxon>Streptophyta</taxon>
        <taxon>Embryophyta</taxon>
        <taxon>Tracheophyta</taxon>
        <taxon>Spermatophyta</taxon>
        <taxon>Magnoliopsida</taxon>
        <taxon>eudicotyledons</taxon>
        <taxon>Gunneridae</taxon>
        <taxon>Pentapetalae</taxon>
        <taxon>rosids</taxon>
        <taxon>malvids</taxon>
        <taxon>Brassicales</taxon>
        <taxon>Brassicaceae</taxon>
        <taxon>Brassiceae</taxon>
        <taxon>Brassica</taxon>
    </lineage>
</organism>
<dbReference type="Proteomes" id="UP000694005">
    <property type="component" value="Chromosome A03"/>
</dbReference>
<proteinExistence type="predicted"/>